<organism evidence="9 10">
    <name type="scientific">Scytonema millei VB511283</name>
    <dbReference type="NCBI Taxonomy" id="1245923"/>
    <lineage>
        <taxon>Bacteria</taxon>
        <taxon>Bacillati</taxon>
        <taxon>Cyanobacteriota</taxon>
        <taxon>Cyanophyceae</taxon>
        <taxon>Nostocales</taxon>
        <taxon>Scytonemataceae</taxon>
        <taxon>Scytonema</taxon>
    </lineage>
</organism>
<dbReference type="Gene3D" id="3.40.640.10">
    <property type="entry name" value="Type I PLP-dependent aspartate aminotransferase-like (Major domain)"/>
    <property type="match status" value="1"/>
</dbReference>
<dbReference type="InterPro" id="IPR015422">
    <property type="entry name" value="PyrdxlP-dep_Trfase_small"/>
</dbReference>
<protein>
    <submittedName>
        <fullName evidence="9">Aminotransferase class I/II-fold pyridoxal phosphate-dependent enzyme</fullName>
    </submittedName>
</protein>
<dbReference type="InterPro" id="IPR015424">
    <property type="entry name" value="PyrdxlP-dep_Trfase"/>
</dbReference>
<evidence type="ECO:0000256" key="8">
    <source>
        <dbReference type="RuleBase" id="RU004508"/>
    </source>
</evidence>
<dbReference type="CDD" id="cd00616">
    <property type="entry name" value="AHBA_syn"/>
    <property type="match status" value="1"/>
</dbReference>
<dbReference type="PANTHER" id="PTHR30244:SF34">
    <property type="entry name" value="DTDP-4-AMINO-4,6-DIDEOXYGALACTOSE TRANSAMINASE"/>
    <property type="match status" value="1"/>
</dbReference>
<dbReference type="InterPro" id="IPR000653">
    <property type="entry name" value="DegT/StrS_aminotransferase"/>
</dbReference>
<evidence type="ECO:0000256" key="3">
    <source>
        <dbReference type="ARBA" id="ARBA00022679"/>
    </source>
</evidence>
<dbReference type="PANTHER" id="PTHR30244">
    <property type="entry name" value="TRANSAMINASE"/>
    <property type="match status" value="1"/>
</dbReference>
<keyword evidence="3" id="KW-0808">Transferase</keyword>
<dbReference type="GO" id="GO:0030170">
    <property type="term" value="F:pyridoxal phosphate binding"/>
    <property type="evidence" value="ECO:0007669"/>
    <property type="project" value="TreeGrafter"/>
</dbReference>
<keyword evidence="4 7" id="KW-0663">Pyridoxal phosphate</keyword>
<evidence type="ECO:0000256" key="7">
    <source>
        <dbReference type="PIRSR" id="PIRSR000390-2"/>
    </source>
</evidence>
<proteinExistence type="inferred from homology"/>
<gene>
    <name evidence="9" type="ORF">QH73_0005930</name>
</gene>
<dbReference type="GO" id="GO:0000271">
    <property type="term" value="P:polysaccharide biosynthetic process"/>
    <property type="evidence" value="ECO:0007669"/>
    <property type="project" value="TreeGrafter"/>
</dbReference>
<feature type="modified residue" description="N6-(pyridoxal phosphate)lysine" evidence="7">
    <location>
        <position position="190"/>
    </location>
</feature>
<dbReference type="OrthoDB" id="441150at2"/>
<keyword evidence="10" id="KW-1185">Reference proteome</keyword>
<evidence type="ECO:0000256" key="6">
    <source>
        <dbReference type="PIRSR" id="PIRSR000390-1"/>
    </source>
</evidence>
<dbReference type="Pfam" id="PF01041">
    <property type="entry name" value="DegT_DnrJ_EryC1"/>
    <property type="match status" value="1"/>
</dbReference>
<evidence type="ECO:0000256" key="1">
    <source>
        <dbReference type="ARBA" id="ARBA00001933"/>
    </source>
</evidence>
<evidence type="ECO:0000256" key="5">
    <source>
        <dbReference type="ARBA" id="ARBA00037999"/>
    </source>
</evidence>
<accession>A0A9X5E2S4</accession>
<evidence type="ECO:0000256" key="2">
    <source>
        <dbReference type="ARBA" id="ARBA00022576"/>
    </source>
</evidence>
<dbReference type="SUPFAM" id="SSF53383">
    <property type="entry name" value="PLP-dependent transferases"/>
    <property type="match status" value="1"/>
</dbReference>
<sequence>MIKPILLSIPHMSGEEIEYVKEAFDTNWIAPVGPHLEAFEQEFCHVIDVNHAAAVVSGTAALHLALQLVGVEPGDEVFCSTLTFAASANPIVYLGAKPVFIDSDRTSWNMNPELLRAALDKRARLGKLPKAVVVVHLYGQSADIDPILEACNRYEVPLIEDAAESLGATYKGRSPGSFGKIGIFSFNGNKIITTSGGGMLVSNDPEIVIKARFLSTQARDPAPHYQHSEIGYNYRLSNVLAGIGRGQLQVLEQRVQARRRNFEVYHQALGELPGISFMPEASYGRATRWLSCMTINPQIFGADREQVRKILAQQHIETRPVWKPLHLQPAFAQHETVGGEVAEELFACGLCLPSGSNLTNEDLERVVGAIAKICSIALKIN</sequence>
<dbReference type="AlphaFoldDB" id="A0A9X5E2S4"/>
<evidence type="ECO:0000313" key="10">
    <source>
        <dbReference type="Proteomes" id="UP000031532"/>
    </source>
</evidence>
<dbReference type="Gene3D" id="3.90.1150.10">
    <property type="entry name" value="Aspartate Aminotransferase, domain 1"/>
    <property type="match status" value="1"/>
</dbReference>
<feature type="active site" description="Proton acceptor" evidence="6">
    <location>
        <position position="190"/>
    </location>
</feature>
<evidence type="ECO:0000256" key="4">
    <source>
        <dbReference type="ARBA" id="ARBA00022898"/>
    </source>
</evidence>
<dbReference type="RefSeq" id="WP_039715598.1">
    <property type="nucleotide sequence ID" value="NZ_JTJC03000001.1"/>
</dbReference>
<dbReference type="PIRSF" id="PIRSF000390">
    <property type="entry name" value="PLP_StrS"/>
    <property type="match status" value="1"/>
</dbReference>
<dbReference type="Proteomes" id="UP000031532">
    <property type="component" value="Unassembled WGS sequence"/>
</dbReference>
<evidence type="ECO:0000313" key="9">
    <source>
        <dbReference type="EMBL" id="NHC34205.1"/>
    </source>
</evidence>
<dbReference type="InterPro" id="IPR015421">
    <property type="entry name" value="PyrdxlP-dep_Trfase_major"/>
</dbReference>
<keyword evidence="2 9" id="KW-0032">Aminotransferase</keyword>
<comment type="caution">
    <text evidence="9">The sequence shown here is derived from an EMBL/GenBank/DDBJ whole genome shotgun (WGS) entry which is preliminary data.</text>
</comment>
<dbReference type="EMBL" id="JTJC03000001">
    <property type="protein sequence ID" value="NHC34205.1"/>
    <property type="molecule type" value="Genomic_DNA"/>
</dbReference>
<reference evidence="9 10" key="1">
    <citation type="journal article" date="2015" name="Genome Announc.">
        <title>Draft Genome Sequence of the Terrestrial Cyanobacterium Scytonema millei VB511283, Isolated from Eastern India.</title>
        <authorList>
            <person name="Sen D."/>
            <person name="Chandrababunaidu M.M."/>
            <person name="Singh D."/>
            <person name="Sanghi N."/>
            <person name="Ghorai A."/>
            <person name="Mishra G.P."/>
            <person name="Madduluri M."/>
            <person name="Adhikary S.P."/>
            <person name="Tripathy S."/>
        </authorList>
    </citation>
    <scope>NUCLEOTIDE SEQUENCE [LARGE SCALE GENOMIC DNA]</scope>
    <source>
        <strain evidence="9 10">VB511283</strain>
    </source>
</reference>
<name>A0A9X5E2S4_9CYAN</name>
<dbReference type="FunFam" id="3.40.640.10:FF:000090">
    <property type="entry name" value="Pyridoxal phosphate-dependent aminotransferase"/>
    <property type="match status" value="1"/>
</dbReference>
<comment type="cofactor">
    <cofactor evidence="1">
        <name>pyridoxal 5'-phosphate</name>
        <dbReference type="ChEBI" id="CHEBI:597326"/>
    </cofactor>
</comment>
<comment type="similarity">
    <text evidence="5 8">Belongs to the DegT/DnrJ/EryC1 family.</text>
</comment>
<dbReference type="GO" id="GO:0008483">
    <property type="term" value="F:transaminase activity"/>
    <property type="evidence" value="ECO:0007669"/>
    <property type="project" value="UniProtKB-KW"/>
</dbReference>